<feature type="domain" description="Peptidase G2 IMC autoproteolytic cleavage" evidence="1">
    <location>
        <begin position="270"/>
        <end position="412"/>
    </location>
</feature>
<organism evidence="2 3">
    <name type="scientific">Antarcticimicrobium sediminis</name>
    <dbReference type="NCBI Taxonomy" id="2546227"/>
    <lineage>
        <taxon>Bacteria</taxon>
        <taxon>Pseudomonadati</taxon>
        <taxon>Pseudomonadota</taxon>
        <taxon>Alphaproteobacteria</taxon>
        <taxon>Rhodobacterales</taxon>
        <taxon>Paracoccaceae</taxon>
        <taxon>Antarcticimicrobium</taxon>
    </lineage>
</organism>
<dbReference type="InterPro" id="IPR021251">
    <property type="entry name" value="DUF2793"/>
</dbReference>
<dbReference type="Proteomes" id="UP000294662">
    <property type="component" value="Unassembled WGS sequence"/>
</dbReference>
<reference evidence="2 3" key="1">
    <citation type="submission" date="2019-03" db="EMBL/GenBank/DDBJ databases">
        <authorList>
            <person name="Zhang S."/>
        </authorList>
    </citation>
    <scope>NUCLEOTIDE SEQUENCE [LARGE SCALE GENOMIC DNA]</scope>
    <source>
        <strain evidence="2 3">S4J41</strain>
    </source>
</reference>
<comment type="caution">
    <text evidence="2">The sequence shown here is derived from an EMBL/GenBank/DDBJ whole genome shotgun (WGS) entry which is preliminary data.</text>
</comment>
<sequence length="435" mass="46427">MPDTTPILALPVLVPNQAQPYVTHNAALRRLDILVQLSVMGFDAETPPALPEEGDLYALGPVPLAEWAGQPNQLAAWIDGSWLFLAPQPGWRAWDQNAGLLRVWDGVGWVRPAAELDNVAGLGIGTASGPVNRLAVKSEAVLFSHDGADQQVKINKASDADTASLLFQSGWTGHAEMGLAGGRDFSIKLSADGSSWTEALSFDAGSGDLGLGGAPGGGRAEIHQPADAPALQANCTHAGFAATLQLLRADRAASPDFNFLRCLSDAAGTGDLEFRLSGDGNGSCDGAWSGGGADYAEWFEWADGNPKGEDRTGLSVVLDGPRIRPAQPGEVPIGVISGAPAVIGDGDMDRWRGKYLRDDFGRLLWEGDTEAGDQRQRRLNPAFDPTQGYTPRATRPEWAMVGLIGKLRLRKGQPVDPRWIPMRDVSSEVEEWLLR</sequence>
<evidence type="ECO:0000259" key="1">
    <source>
        <dbReference type="Pfam" id="PF11962"/>
    </source>
</evidence>
<protein>
    <submittedName>
        <fullName evidence="2">DUF2793 domain-containing protein</fullName>
    </submittedName>
</protein>
<evidence type="ECO:0000313" key="2">
    <source>
        <dbReference type="EMBL" id="TDE34258.1"/>
    </source>
</evidence>
<dbReference type="AlphaFoldDB" id="A0A4R5EIL4"/>
<accession>A0A4R5EIL4</accession>
<evidence type="ECO:0000313" key="3">
    <source>
        <dbReference type="Proteomes" id="UP000294662"/>
    </source>
</evidence>
<name>A0A4R5EIL4_9RHOB</name>
<gene>
    <name evidence="2" type="ORF">E1B25_20185</name>
</gene>
<dbReference type="InterPro" id="IPR021865">
    <property type="entry name" value="Peptidase_G2"/>
</dbReference>
<dbReference type="OrthoDB" id="564699at2"/>
<dbReference type="Gene3D" id="2.40.300.10">
    <property type="entry name" value="Head decoration protein D"/>
    <property type="match status" value="1"/>
</dbReference>
<dbReference type="EMBL" id="SMFP01000021">
    <property type="protein sequence ID" value="TDE34258.1"/>
    <property type="molecule type" value="Genomic_DNA"/>
</dbReference>
<proteinExistence type="predicted"/>
<dbReference type="Pfam" id="PF10983">
    <property type="entry name" value="DUF2793"/>
    <property type="match status" value="1"/>
</dbReference>
<dbReference type="RefSeq" id="WP_132831390.1">
    <property type="nucleotide sequence ID" value="NZ_SMFP01000021.1"/>
</dbReference>
<keyword evidence="3" id="KW-1185">Reference proteome</keyword>
<dbReference type="Pfam" id="PF11962">
    <property type="entry name" value="Peptidase_G2"/>
    <property type="match status" value="1"/>
</dbReference>